<sequence length="270" mass="30307">METEKPLMHFTAGYLINPTNPVTVNLLGAGGTGSQMLMALAKMNYALKKLEHPGFQVNLWDGDTVSEANLGRQLFAEVELGCNKAVALVNRTNRFFGTNWKAVPEPYCITSLRKEYNQLASANVFISCVDTVSSRMEVANILRQIIAKREHHQDRPYYWMDFGNGRHTGQVILSTVGKLPQPTSKKYRTVEQLPFVTDEFKTLLDQADTSDDTPSCSLAEALSKQELFINPTLANIGSSLLWSLLRNGMTEHRGVFLNLHEFRTQPLKLN</sequence>
<dbReference type="EMBL" id="FOLQ01000015">
    <property type="protein sequence ID" value="SFE56723.1"/>
    <property type="molecule type" value="Genomic_DNA"/>
</dbReference>
<reference evidence="2 3" key="1">
    <citation type="submission" date="2016-10" db="EMBL/GenBank/DDBJ databases">
        <authorList>
            <person name="de Groot N.N."/>
        </authorList>
    </citation>
    <scope>NUCLEOTIDE SEQUENCE [LARGE SCALE GENOMIC DNA]</scope>
    <source>
        <strain evidence="2 3">DSM 26130</strain>
    </source>
</reference>
<dbReference type="OrthoDB" id="5298642at2"/>
<accession>A0A1I2BN36</accession>
<keyword evidence="3" id="KW-1185">Reference proteome</keyword>
<dbReference type="InterPro" id="IPR000594">
    <property type="entry name" value="ThiF_NAD_FAD-bd"/>
</dbReference>
<dbReference type="GO" id="GO:0008641">
    <property type="term" value="F:ubiquitin-like modifier activating enzyme activity"/>
    <property type="evidence" value="ECO:0007669"/>
    <property type="project" value="InterPro"/>
</dbReference>
<dbReference type="Proteomes" id="UP000198598">
    <property type="component" value="Unassembled WGS sequence"/>
</dbReference>
<dbReference type="Gene3D" id="3.40.50.720">
    <property type="entry name" value="NAD(P)-binding Rossmann-like Domain"/>
    <property type="match status" value="1"/>
</dbReference>
<proteinExistence type="predicted"/>
<evidence type="ECO:0000313" key="2">
    <source>
        <dbReference type="EMBL" id="SFE56723.1"/>
    </source>
</evidence>
<dbReference type="NCBIfam" id="TIGR03736">
    <property type="entry name" value="PRTRC_ThiF"/>
    <property type="match status" value="1"/>
</dbReference>
<dbReference type="InterPro" id="IPR035985">
    <property type="entry name" value="Ubiquitin-activating_enz"/>
</dbReference>
<evidence type="ECO:0000259" key="1">
    <source>
        <dbReference type="Pfam" id="PF00899"/>
    </source>
</evidence>
<dbReference type="STRING" id="662367.SAMN05216167_115131"/>
<dbReference type="RefSeq" id="WP_093832024.1">
    <property type="nucleotide sequence ID" value="NZ_FOLQ01000015.1"/>
</dbReference>
<organism evidence="2 3">
    <name type="scientific">Spirosoma endophyticum</name>
    <dbReference type="NCBI Taxonomy" id="662367"/>
    <lineage>
        <taxon>Bacteria</taxon>
        <taxon>Pseudomonadati</taxon>
        <taxon>Bacteroidota</taxon>
        <taxon>Cytophagia</taxon>
        <taxon>Cytophagales</taxon>
        <taxon>Cytophagaceae</taxon>
        <taxon>Spirosoma</taxon>
    </lineage>
</organism>
<evidence type="ECO:0000313" key="3">
    <source>
        <dbReference type="Proteomes" id="UP000198598"/>
    </source>
</evidence>
<protein>
    <submittedName>
        <fullName evidence="2">PRTRC system ThiF family protein</fullName>
    </submittedName>
</protein>
<dbReference type="AlphaFoldDB" id="A0A1I2BN36"/>
<dbReference type="Pfam" id="PF00899">
    <property type="entry name" value="ThiF"/>
    <property type="match status" value="1"/>
</dbReference>
<name>A0A1I2BN36_9BACT</name>
<feature type="domain" description="THIF-type NAD/FAD binding fold" evidence="1">
    <location>
        <begin position="23"/>
        <end position="144"/>
    </location>
</feature>
<gene>
    <name evidence="2" type="ORF">SAMN05216167_115131</name>
</gene>
<dbReference type="SUPFAM" id="SSF69572">
    <property type="entry name" value="Activating enzymes of the ubiquitin-like proteins"/>
    <property type="match status" value="1"/>
</dbReference>
<dbReference type="InterPro" id="IPR022500">
    <property type="entry name" value="PRTRC_ThiF"/>
</dbReference>